<dbReference type="Pfam" id="PF02517">
    <property type="entry name" value="Rce1-like"/>
    <property type="match status" value="1"/>
</dbReference>
<feature type="domain" description="CAAX prenyl protease 2/Lysostaphin resistance protein A-like" evidence="2">
    <location>
        <begin position="134"/>
        <end position="231"/>
    </location>
</feature>
<keyword evidence="4" id="KW-1185">Reference proteome</keyword>
<dbReference type="EMBL" id="WAAU01000029">
    <property type="protein sequence ID" value="KAB1154220.1"/>
    <property type="molecule type" value="Genomic_DNA"/>
</dbReference>
<keyword evidence="1" id="KW-0812">Transmembrane</keyword>
<dbReference type="Proteomes" id="UP000467305">
    <property type="component" value="Unassembled WGS sequence"/>
</dbReference>
<gene>
    <name evidence="3" type="ORF">F7018_14705</name>
</gene>
<proteinExistence type="predicted"/>
<feature type="transmembrane region" description="Helical" evidence="1">
    <location>
        <begin position="125"/>
        <end position="143"/>
    </location>
</feature>
<feature type="transmembrane region" description="Helical" evidence="1">
    <location>
        <begin position="46"/>
        <end position="66"/>
    </location>
</feature>
<accession>A0A7J5A9H8</accession>
<dbReference type="AlphaFoldDB" id="A0A7J5A9H8"/>
<name>A0A7J5A9H8_9FLAO</name>
<dbReference type="GO" id="GO:0080120">
    <property type="term" value="P:CAAX-box protein maturation"/>
    <property type="evidence" value="ECO:0007669"/>
    <property type="project" value="UniProtKB-ARBA"/>
</dbReference>
<dbReference type="InterPro" id="IPR042150">
    <property type="entry name" value="MmRce1-like"/>
</dbReference>
<dbReference type="OrthoDB" id="9777755at2"/>
<dbReference type="PANTHER" id="PTHR35797:SF1">
    <property type="entry name" value="PROTEASE"/>
    <property type="match status" value="1"/>
</dbReference>
<dbReference type="GO" id="GO:0004175">
    <property type="term" value="F:endopeptidase activity"/>
    <property type="evidence" value="ECO:0007669"/>
    <property type="project" value="UniProtKB-ARBA"/>
</dbReference>
<dbReference type="InterPro" id="IPR003675">
    <property type="entry name" value="Rce1/LyrA-like_dom"/>
</dbReference>
<feature type="transmembrane region" description="Helical" evidence="1">
    <location>
        <begin position="219"/>
        <end position="240"/>
    </location>
</feature>
<feature type="transmembrane region" description="Helical" evidence="1">
    <location>
        <begin position="195"/>
        <end position="212"/>
    </location>
</feature>
<keyword evidence="1" id="KW-1133">Transmembrane helix</keyword>
<keyword evidence="3" id="KW-0645">Protease</keyword>
<protein>
    <submittedName>
        <fullName evidence="3">CPBP family intramembrane metalloprotease</fullName>
    </submittedName>
</protein>
<dbReference type="GO" id="GO:0006508">
    <property type="term" value="P:proteolysis"/>
    <property type="evidence" value="ECO:0007669"/>
    <property type="project" value="UniProtKB-KW"/>
</dbReference>
<dbReference type="GO" id="GO:0008237">
    <property type="term" value="F:metallopeptidase activity"/>
    <property type="evidence" value="ECO:0007669"/>
    <property type="project" value="UniProtKB-KW"/>
</dbReference>
<evidence type="ECO:0000256" key="1">
    <source>
        <dbReference type="SAM" id="Phobius"/>
    </source>
</evidence>
<organism evidence="3 4">
    <name type="scientific">Tenacibaculum aiptasiae</name>
    <dbReference type="NCBI Taxonomy" id="426481"/>
    <lineage>
        <taxon>Bacteria</taxon>
        <taxon>Pseudomonadati</taxon>
        <taxon>Bacteroidota</taxon>
        <taxon>Flavobacteriia</taxon>
        <taxon>Flavobacteriales</taxon>
        <taxon>Flavobacteriaceae</taxon>
        <taxon>Tenacibaculum</taxon>
    </lineage>
</organism>
<feature type="transmembrane region" description="Helical" evidence="1">
    <location>
        <begin position="155"/>
        <end position="175"/>
    </location>
</feature>
<keyword evidence="3" id="KW-0482">Metalloprotease</keyword>
<feature type="transmembrane region" description="Helical" evidence="1">
    <location>
        <begin position="21"/>
        <end position="40"/>
    </location>
</feature>
<evidence type="ECO:0000313" key="3">
    <source>
        <dbReference type="EMBL" id="KAB1154220.1"/>
    </source>
</evidence>
<sequence>MNTTIDTNTYRKTNLKKAKKYTLWLLGISWGIGFLFLNILDFSNLIFRTIFSLVYGFLPAIVAIIINKKEGGNWKSLQFFKPSLKGSSLAILIPLTYVTIGFYCQVKLGYRLTPDWSILGGTTEIILLIGLGYLATSILVMGEEIGWRGYLQEKLFNAFGEIKGVVILGLIWAFWHLPVALKGYNFPNHPYLEAFVTYPLVCIAFSLIIAYLGYNRYSIFIAILAHGANNHFNAIAISVTELKDEFSFAMLSNFICIDLILIFGYLYWKKLKKAKQQAMGKA</sequence>
<evidence type="ECO:0000259" key="2">
    <source>
        <dbReference type="Pfam" id="PF02517"/>
    </source>
</evidence>
<comment type="caution">
    <text evidence="3">The sequence shown here is derived from an EMBL/GenBank/DDBJ whole genome shotgun (WGS) entry which is preliminary data.</text>
</comment>
<dbReference type="RefSeq" id="WP_150900854.1">
    <property type="nucleotide sequence ID" value="NZ_WAAU01000029.1"/>
</dbReference>
<dbReference type="PANTHER" id="PTHR35797">
    <property type="entry name" value="PROTEASE-RELATED"/>
    <property type="match status" value="1"/>
</dbReference>
<feature type="transmembrane region" description="Helical" evidence="1">
    <location>
        <begin position="87"/>
        <end position="105"/>
    </location>
</feature>
<reference evidence="3 4" key="1">
    <citation type="submission" date="2019-09" db="EMBL/GenBank/DDBJ databases">
        <authorList>
            <person name="Cao W.R."/>
        </authorList>
    </citation>
    <scope>NUCLEOTIDE SEQUENCE [LARGE SCALE GENOMIC DNA]</scope>
    <source>
        <strain evidence="4">a4</strain>
    </source>
</reference>
<keyword evidence="3" id="KW-0378">Hydrolase</keyword>
<keyword evidence="1" id="KW-0472">Membrane</keyword>
<evidence type="ECO:0000313" key="4">
    <source>
        <dbReference type="Proteomes" id="UP000467305"/>
    </source>
</evidence>
<feature type="transmembrane region" description="Helical" evidence="1">
    <location>
        <begin position="246"/>
        <end position="268"/>
    </location>
</feature>